<gene>
    <name evidence="1" type="ORF">CES86_5143</name>
</gene>
<comment type="caution">
    <text evidence="1">The sequence shown here is derived from an EMBL/GenBank/DDBJ whole genome shotgun (WGS) entry which is preliminary data.</text>
</comment>
<dbReference type="EMBL" id="NNRN01000063">
    <property type="protein sequence ID" value="OYR24099.1"/>
    <property type="molecule type" value="Genomic_DNA"/>
</dbReference>
<evidence type="ECO:0000313" key="1">
    <source>
        <dbReference type="EMBL" id="OYR24099.1"/>
    </source>
</evidence>
<dbReference type="Proteomes" id="UP000216363">
    <property type="component" value="Unassembled WGS sequence"/>
</dbReference>
<protein>
    <submittedName>
        <fullName evidence="1">Uncharacterized protein</fullName>
    </submittedName>
</protein>
<evidence type="ECO:0000313" key="2">
    <source>
        <dbReference type="Proteomes" id="UP000216363"/>
    </source>
</evidence>
<proteinExistence type="predicted"/>
<organism evidence="1 2">
    <name type="scientific">Brucella lupini</name>
    <dbReference type="NCBI Taxonomy" id="255457"/>
    <lineage>
        <taxon>Bacteria</taxon>
        <taxon>Pseudomonadati</taxon>
        <taxon>Pseudomonadota</taxon>
        <taxon>Alphaproteobacteria</taxon>
        <taxon>Hyphomicrobiales</taxon>
        <taxon>Brucellaceae</taxon>
        <taxon>Brucella/Ochrobactrum group</taxon>
        <taxon>Brucella</taxon>
    </lineage>
</organism>
<accession>A0A256GAG0</accession>
<sequence>MNETRSLVGALLVSSGNAIDGIIDTAKNVITHRDEREIIEF</sequence>
<name>A0A256GAG0_9HYPH</name>
<reference evidence="1 2" key="1">
    <citation type="submission" date="2017-07" db="EMBL/GenBank/DDBJ databases">
        <title>Draft genome of Ochrobactrum lupini type strain LUP21.</title>
        <authorList>
            <person name="Krzyzanowska D.M."/>
            <person name="Jafra S."/>
        </authorList>
    </citation>
    <scope>NUCLEOTIDE SEQUENCE [LARGE SCALE GENOMIC DNA]</scope>
    <source>
        <strain evidence="1 2">LUP21</strain>
    </source>
</reference>
<dbReference type="AlphaFoldDB" id="A0A256GAG0"/>